<dbReference type="PROSITE" id="PS51332">
    <property type="entry name" value="B12_BINDING"/>
    <property type="match status" value="1"/>
</dbReference>
<dbReference type="InterPro" id="IPR006638">
    <property type="entry name" value="Elp3/MiaA/NifB-like_rSAM"/>
</dbReference>
<dbReference type="PANTHER" id="PTHR43409:SF16">
    <property type="entry name" value="SLR0320 PROTEIN"/>
    <property type="match status" value="1"/>
</dbReference>
<dbReference type="InterPro" id="IPR025288">
    <property type="entry name" value="DUF4080"/>
</dbReference>
<dbReference type="SMART" id="SM00729">
    <property type="entry name" value="Elp3"/>
    <property type="match status" value="1"/>
</dbReference>
<dbReference type="InterPro" id="IPR034466">
    <property type="entry name" value="Methyltransferase_Class_B"/>
</dbReference>
<dbReference type="GO" id="GO:0031419">
    <property type="term" value="F:cobalamin binding"/>
    <property type="evidence" value="ECO:0007669"/>
    <property type="project" value="InterPro"/>
</dbReference>
<dbReference type="InterPro" id="IPR007197">
    <property type="entry name" value="rSAM"/>
</dbReference>
<evidence type="ECO:0000256" key="3">
    <source>
        <dbReference type="ARBA" id="ARBA00022723"/>
    </source>
</evidence>
<dbReference type="SFLD" id="SFLDG01082">
    <property type="entry name" value="B12-binding_domain_containing"/>
    <property type="match status" value="1"/>
</dbReference>
<dbReference type="InterPro" id="IPR051198">
    <property type="entry name" value="BchE-like"/>
</dbReference>
<accession>A0A8J8MBI2</accession>
<dbReference type="SUPFAM" id="SSF102114">
    <property type="entry name" value="Radical SAM enzymes"/>
    <property type="match status" value="1"/>
</dbReference>
<organism evidence="8 9">
    <name type="scientific">Vallitalea guaymasensis</name>
    <dbReference type="NCBI Taxonomy" id="1185412"/>
    <lineage>
        <taxon>Bacteria</taxon>
        <taxon>Bacillati</taxon>
        <taxon>Bacillota</taxon>
        <taxon>Clostridia</taxon>
        <taxon>Lachnospirales</taxon>
        <taxon>Vallitaleaceae</taxon>
        <taxon>Vallitalea</taxon>
    </lineage>
</organism>
<comment type="cofactor">
    <cofactor evidence="1">
        <name>[4Fe-4S] cluster</name>
        <dbReference type="ChEBI" id="CHEBI:49883"/>
    </cofactor>
</comment>
<keyword evidence="5" id="KW-0411">Iron-sulfur</keyword>
<dbReference type="Pfam" id="PF02310">
    <property type="entry name" value="B12-binding"/>
    <property type="match status" value="1"/>
</dbReference>
<evidence type="ECO:0000259" key="6">
    <source>
        <dbReference type="PROSITE" id="PS51332"/>
    </source>
</evidence>
<evidence type="ECO:0000259" key="7">
    <source>
        <dbReference type="PROSITE" id="PS51918"/>
    </source>
</evidence>
<dbReference type="Gene3D" id="3.80.30.20">
    <property type="entry name" value="tm_1862 like domain"/>
    <property type="match status" value="1"/>
</dbReference>
<feature type="domain" description="B12-binding" evidence="6">
    <location>
        <begin position="1"/>
        <end position="134"/>
    </location>
</feature>
<dbReference type="RefSeq" id="WP_212689926.1">
    <property type="nucleotide sequence ID" value="NZ_CP058561.1"/>
</dbReference>
<gene>
    <name evidence="8" type="ORF">HYG85_12415</name>
</gene>
<dbReference type="PROSITE" id="PS51918">
    <property type="entry name" value="RADICAL_SAM"/>
    <property type="match status" value="1"/>
</dbReference>
<protein>
    <submittedName>
        <fullName evidence="8">B12-binding domain-containing radical SAM protein</fullName>
    </submittedName>
</protein>
<proteinExistence type="predicted"/>
<dbReference type="GO" id="GO:0046872">
    <property type="term" value="F:metal ion binding"/>
    <property type="evidence" value="ECO:0007669"/>
    <property type="project" value="UniProtKB-KW"/>
</dbReference>
<dbReference type="InterPro" id="IPR058240">
    <property type="entry name" value="rSAM_sf"/>
</dbReference>
<evidence type="ECO:0000256" key="2">
    <source>
        <dbReference type="ARBA" id="ARBA00022691"/>
    </source>
</evidence>
<reference evidence="8 9" key="1">
    <citation type="submission" date="2020-07" db="EMBL/GenBank/DDBJ databases">
        <title>Vallitalea guaymasensis genome.</title>
        <authorList>
            <person name="Postec A."/>
        </authorList>
    </citation>
    <scope>NUCLEOTIDE SEQUENCE [LARGE SCALE GENOMIC DNA]</scope>
    <source>
        <strain evidence="8 9">Ra1766G1</strain>
    </source>
</reference>
<dbReference type="GO" id="GO:0005829">
    <property type="term" value="C:cytosol"/>
    <property type="evidence" value="ECO:0007669"/>
    <property type="project" value="TreeGrafter"/>
</dbReference>
<evidence type="ECO:0000256" key="1">
    <source>
        <dbReference type="ARBA" id="ARBA00001966"/>
    </source>
</evidence>
<dbReference type="PANTHER" id="PTHR43409">
    <property type="entry name" value="ANAEROBIC MAGNESIUM-PROTOPORPHYRIN IX MONOMETHYL ESTER CYCLASE-RELATED"/>
    <property type="match status" value="1"/>
</dbReference>
<evidence type="ECO:0000313" key="9">
    <source>
        <dbReference type="Proteomes" id="UP000677305"/>
    </source>
</evidence>
<dbReference type="GO" id="GO:0003824">
    <property type="term" value="F:catalytic activity"/>
    <property type="evidence" value="ECO:0007669"/>
    <property type="project" value="InterPro"/>
</dbReference>
<dbReference type="SFLD" id="SFLDG01123">
    <property type="entry name" value="methyltransferase_(Class_B)"/>
    <property type="match status" value="1"/>
</dbReference>
<dbReference type="GO" id="GO:0051539">
    <property type="term" value="F:4 iron, 4 sulfur cluster binding"/>
    <property type="evidence" value="ECO:0007669"/>
    <property type="project" value="UniProtKB-KW"/>
</dbReference>
<dbReference type="InterPro" id="IPR006158">
    <property type="entry name" value="Cobalamin-bd"/>
</dbReference>
<dbReference type="InterPro" id="IPR036724">
    <property type="entry name" value="Cobalamin-bd_sf"/>
</dbReference>
<keyword evidence="9" id="KW-1185">Reference proteome</keyword>
<keyword evidence="3" id="KW-0479">Metal-binding</keyword>
<dbReference type="Pfam" id="PF04055">
    <property type="entry name" value="Radical_SAM"/>
    <property type="match status" value="1"/>
</dbReference>
<dbReference type="Gene3D" id="3.40.50.280">
    <property type="entry name" value="Cobalamin-binding domain"/>
    <property type="match status" value="1"/>
</dbReference>
<evidence type="ECO:0000256" key="5">
    <source>
        <dbReference type="ARBA" id="ARBA00023014"/>
    </source>
</evidence>
<feature type="domain" description="Radical SAM core" evidence="7">
    <location>
        <begin position="172"/>
        <end position="402"/>
    </location>
</feature>
<dbReference type="SUPFAM" id="SSF52242">
    <property type="entry name" value="Cobalamin (vitamin B12)-binding domain"/>
    <property type="match status" value="1"/>
</dbReference>
<dbReference type="CDD" id="cd02068">
    <property type="entry name" value="radical_SAM_B12_BD"/>
    <property type="match status" value="1"/>
</dbReference>
<dbReference type="InterPro" id="IPR023404">
    <property type="entry name" value="rSAM_horseshoe"/>
</dbReference>
<dbReference type="EMBL" id="CP058561">
    <property type="protein sequence ID" value="QUH29660.1"/>
    <property type="molecule type" value="Genomic_DNA"/>
</dbReference>
<dbReference type="Pfam" id="PF13311">
    <property type="entry name" value="DUF4080"/>
    <property type="match status" value="1"/>
</dbReference>
<dbReference type="KEGG" id="vgu:HYG85_12415"/>
<dbReference type="Proteomes" id="UP000677305">
    <property type="component" value="Chromosome"/>
</dbReference>
<name>A0A8J8MBI2_9FIRM</name>
<evidence type="ECO:0000256" key="4">
    <source>
        <dbReference type="ARBA" id="ARBA00023004"/>
    </source>
</evidence>
<evidence type="ECO:0000313" key="8">
    <source>
        <dbReference type="EMBL" id="QUH29660.1"/>
    </source>
</evidence>
<dbReference type="SFLD" id="SFLDS00029">
    <property type="entry name" value="Radical_SAM"/>
    <property type="match status" value="1"/>
</dbReference>
<keyword evidence="4" id="KW-0408">Iron</keyword>
<sequence>MNVLLVGINAKFIHSNLAIRYLEKYCRDYKDNIETVEFTINNLYDFILQEIYKKKPDILSISCYIWNIEIVKSLVKDYKKISPETTIILGGPEVSYDSTELMERYKEIDVIIVGEGEETFNELMRHYVDGLSTINMIDGIIYREGNEIYRNTQRMPLGLDQLPFVYDEGFGAFENKIIYYESSRGCPFNCQYCLSSIEKGVRIRSLPTVLKELQCFLDARVVQVKFVDRTFNCNKKHALGIWKYLHEHDNGYTNFHFEISGDLLDDETIDFLSKVRPGLFQLEVGVQSTNEVTISNIKRKTNFEKLSDVVSKINKGNNIHQHLDLIAGLPGEDYISFGKSFDDVYNLKPHQLQLGFLKILKGSGLKKDADRYDILYKDKAPYEVLRTKELTYDDVLKLKMIEEMVEIYYNSGNFYFAIKYIERSFETPFSLYESLAKYWLKNNYHGVNHNKIKLYTILLEFYHDIIEKDDVNIKHILRFDMYLQEKVKKFPYWLERNDNHKEAIIDFYKNEENIIKFLPNYQDYTSKQISRMAHLEIFPINIIKWADDFSKPIEHREIAVLFDYHNRDIFRNNAKYVQVII</sequence>
<keyword evidence="2" id="KW-0949">S-adenosyl-L-methionine</keyword>
<dbReference type="AlphaFoldDB" id="A0A8J8MBI2"/>